<feature type="chain" id="PRO_5015431292" description="Peptidyl-prolyl cis-trans isomerase" evidence="7">
    <location>
        <begin position="22"/>
        <end position="296"/>
    </location>
</feature>
<evidence type="ECO:0000259" key="8">
    <source>
        <dbReference type="PROSITE" id="PS50059"/>
    </source>
</evidence>
<protein>
    <recommendedName>
        <fullName evidence="6">Peptidyl-prolyl cis-trans isomerase</fullName>
        <ecNumber evidence="6">5.2.1.8</ecNumber>
    </recommendedName>
</protein>
<keyword evidence="10" id="KW-1185">Reference proteome</keyword>
<feature type="signal peptide" evidence="7">
    <location>
        <begin position="1"/>
        <end position="21"/>
    </location>
</feature>
<dbReference type="PANTHER" id="PTHR43811">
    <property type="entry name" value="FKBP-TYPE PEPTIDYL-PROLYL CIS-TRANS ISOMERASE FKPA"/>
    <property type="match status" value="1"/>
</dbReference>
<dbReference type="GO" id="GO:0003755">
    <property type="term" value="F:peptidyl-prolyl cis-trans isomerase activity"/>
    <property type="evidence" value="ECO:0007669"/>
    <property type="project" value="UniProtKB-UniRule"/>
</dbReference>
<feature type="domain" description="PPIase FKBP-type" evidence="8">
    <location>
        <begin position="213"/>
        <end position="296"/>
    </location>
</feature>
<keyword evidence="3 5" id="KW-0697">Rotamase</keyword>
<comment type="similarity">
    <text evidence="2 6">Belongs to the FKBP-type PPIase family.</text>
</comment>
<evidence type="ECO:0000256" key="7">
    <source>
        <dbReference type="SAM" id="SignalP"/>
    </source>
</evidence>
<keyword evidence="4 5" id="KW-0413">Isomerase</keyword>
<evidence type="ECO:0000256" key="5">
    <source>
        <dbReference type="PROSITE-ProRule" id="PRU00277"/>
    </source>
</evidence>
<evidence type="ECO:0000256" key="3">
    <source>
        <dbReference type="ARBA" id="ARBA00023110"/>
    </source>
</evidence>
<evidence type="ECO:0000313" key="10">
    <source>
        <dbReference type="Proteomes" id="UP000240912"/>
    </source>
</evidence>
<gene>
    <name evidence="9" type="ORF">C7T94_06540</name>
</gene>
<dbReference type="OrthoDB" id="669809at2"/>
<keyword evidence="7" id="KW-0732">Signal</keyword>
<dbReference type="InterPro" id="IPR046357">
    <property type="entry name" value="PPIase_dom_sf"/>
</dbReference>
<comment type="caution">
    <text evidence="9">The sequence shown here is derived from an EMBL/GenBank/DDBJ whole genome shotgun (WGS) entry which is preliminary data.</text>
</comment>
<dbReference type="PROSITE" id="PS51257">
    <property type="entry name" value="PROKAR_LIPOPROTEIN"/>
    <property type="match status" value="1"/>
</dbReference>
<dbReference type="EC" id="5.2.1.8" evidence="6"/>
<dbReference type="InterPro" id="IPR001179">
    <property type="entry name" value="PPIase_FKBP_dom"/>
</dbReference>
<organism evidence="9 10">
    <name type="scientific">Pedobacter yulinensis</name>
    <dbReference type="NCBI Taxonomy" id="2126353"/>
    <lineage>
        <taxon>Bacteria</taxon>
        <taxon>Pseudomonadati</taxon>
        <taxon>Bacteroidota</taxon>
        <taxon>Sphingobacteriia</taxon>
        <taxon>Sphingobacteriales</taxon>
        <taxon>Sphingobacteriaceae</taxon>
        <taxon>Pedobacter</taxon>
    </lineage>
</organism>
<dbReference type="SUPFAM" id="SSF54534">
    <property type="entry name" value="FKBP-like"/>
    <property type="match status" value="2"/>
</dbReference>
<evidence type="ECO:0000256" key="1">
    <source>
        <dbReference type="ARBA" id="ARBA00000971"/>
    </source>
</evidence>
<name>A0A2T3HPI4_9SPHI</name>
<sequence length="296" mass="32513">MKIKYLFSIVLLFSVVFSACKKEYEPIESVDEKIIQDYLKKNSLNATKDPSGFYYAVTKQGTGELLKNTDSVLYRVAIKSAKTNATYYQSSTIGNMADLVGYTSALFLQGYGQQISVEAIRTVLLKTNRGSEASIVLPSYLAFGKNGSTALKVPENEVVVLVLTVLEEATQASRDDRVINEFLQKKGLTATKTAANFYYIVLQEGTGERVREEHIAKVKYAGRIVDGEQFDSNSEGYETSTIGGDIPGWRKMLALMRVGEKVRVFIPSALAYGGAGQGTIPPNTALDFDMEVVSVK</sequence>
<evidence type="ECO:0000256" key="6">
    <source>
        <dbReference type="RuleBase" id="RU003915"/>
    </source>
</evidence>
<dbReference type="Proteomes" id="UP000240912">
    <property type="component" value="Unassembled WGS sequence"/>
</dbReference>
<dbReference type="AlphaFoldDB" id="A0A2T3HPI4"/>
<evidence type="ECO:0000256" key="4">
    <source>
        <dbReference type="ARBA" id="ARBA00023235"/>
    </source>
</evidence>
<dbReference type="PROSITE" id="PS50059">
    <property type="entry name" value="FKBP_PPIASE"/>
    <property type="match status" value="2"/>
</dbReference>
<accession>A0A2T3HPI4</accession>
<proteinExistence type="inferred from homology"/>
<evidence type="ECO:0000313" key="9">
    <source>
        <dbReference type="EMBL" id="PST84365.1"/>
    </source>
</evidence>
<evidence type="ECO:0000256" key="2">
    <source>
        <dbReference type="ARBA" id="ARBA00006577"/>
    </source>
</evidence>
<dbReference type="Gene3D" id="3.10.50.40">
    <property type="match status" value="2"/>
</dbReference>
<dbReference type="EMBL" id="PYLS01000004">
    <property type="protein sequence ID" value="PST84365.1"/>
    <property type="molecule type" value="Genomic_DNA"/>
</dbReference>
<dbReference type="Pfam" id="PF00254">
    <property type="entry name" value="FKBP_C"/>
    <property type="match status" value="1"/>
</dbReference>
<comment type="catalytic activity">
    <reaction evidence="1 5 6">
        <text>[protein]-peptidylproline (omega=180) = [protein]-peptidylproline (omega=0)</text>
        <dbReference type="Rhea" id="RHEA:16237"/>
        <dbReference type="Rhea" id="RHEA-COMP:10747"/>
        <dbReference type="Rhea" id="RHEA-COMP:10748"/>
        <dbReference type="ChEBI" id="CHEBI:83833"/>
        <dbReference type="ChEBI" id="CHEBI:83834"/>
        <dbReference type="EC" id="5.2.1.8"/>
    </reaction>
</comment>
<reference evidence="9 10" key="1">
    <citation type="submission" date="2018-03" db="EMBL/GenBank/DDBJ databases">
        <authorList>
            <person name="Keele B.F."/>
        </authorList>
    </citation>
    <scope>NUCLEOTIDE SEQUENCE [LARGE SCALE GENOMIC DNA]</scope>
    <source>
        <strain evidence="9 10">YL28-9</strain>
    </source>
</reference>
<dbReference type="RefSeq" id="WP_107214465.1">
    <property type="nucleotide sequence ID" value="NZ_KZ686268.1"/>
</dbReference>
<feature type="domain" description="PPIase FKBP-type" evidence="8">
    <location>
        <begin position="67"/>
        <end position="169"/>
    </location>
</feature>
<dbReference type="PANTHER" id="PTHR43811:SF19">
    <property type="entry name" value="39 KDA FK506-BINDING NUCLEAR PROTEIN"/>
    <property type="match status" value="1"/>
</dbReference>